<dbReference type="STRING" id="1314674.A0A0D7B267"/>
<evidence type="ECO:0000259" key="3">
    <source>
        <dbReference type="PROSITE" id="PS51762"/>
    </source>
</evidence>
<keyword evidence="1 4" id="KW-0378">Hydrolase</keyword>
<evidence type="ECO:0000313" key="4">
    <source>
        <dbReference type="EMBL" id="KIY63631.1"/>
    </source>
</evidence>
<dbReference type="AlphaFoldDB" id="A0A0D7B267"/>
<dbReference type="PROSITE" id="PS51762">
    <property type="entry name" value="GH16_2"/>
    <property type="match status" value="1"/>
</dbReference>
<evidence type="ECO:0000313" key="5">
    <source>
        <dbReference type="Proteomes" id="UP000054007"/>
    </source>
</evidence>
<keyword evidence="5" id="KW-1185">Reference proteome</keyword>
<proteinExistence type="predicted"/>
<feature type="domain" description="GH16" evidence="3">
    <location>
        <begin position="1"/>
        <end position="130"/>
    </location>
</feature>
<dbReference type="PANTHER" id="PTHR31062">
    <property type="entry name" value="XYLOGLUCAN ENDOTRANSGLUCOSYLASE/HYDROLASE PROTEIN 8-RELATED"/>
    <property type="match status" value="1"/>
</dbReference>
<protein>
    <submittedName>
        <fullName evidence="4">Glycoside hydrolase family 16 protein</fullName>
    </submittedName>
</protein>
<dbReference type="OrthoDB" id="4781at2759"/>
<dbReference type="Gene3D" id="2.60.120.200">
    <property type="match status" value="1"/>
</dbReference>
<accession>A0A0D7B267</accession>
<dbReference type="Proteomes" id="UP000054007">
    <property type="component" value="Unassembled WGS sequence"/>
</dbReference>
<evidence type="ECO:0000256" key="1">
    <source>
        <dbReference type="ARBA" id="ARBA00022801"/>
    </source>
</evidence>
<dbReference type="SUPFAM" id="SSF49899">
    <property type="entry name" value="Concanavalin A-like lectins/glucanases"/>
    <property type="match status" value="1"/>
</dbReference>
<keyword evidence="2" id="KW-0326">Glycosidase</keyword>
<dbReference type="EMBL" id="KN880683">
    <property type="protein sequence ID" value="KIY63631.1"/>
    <property type="molecule type" value="Genomic_DNA"/>
</dbReference>
<gene>
    <name evidence="4" type="ORF">CYLTODRAFT_493760</name>
</gene>
<dbReference type="GO" id="GO:0004553">
    <property type="term" value="F:hydrolase activity, hydrolyzing O-glycosyl compounds"/>
    <property type="evidence" value="ECO:0007669"/>
    <property type="project" value="InterPro"/>
</dbReference>
<name>A0A0D7B267_9AGAR</name>
<dbReference type="InterPro" id="IPR000757">
    <property type="entry name" value="Beta-glucanase-like"/>
</dbReference>
<evidence type="ECO:0000256" key="2">
    <source>
        <dbReference type="ARBA" id="ARBA00023295"/>
    </source>
</evidence>
<dbReference type="GO" id="GO:0005975">
    <property type="term" value="P:carbohydrate metabolic process"/>
    <property type="evidence" value="ECO:0007669"/>
    <property type="project" value="InterPro"/>
</dbReference>
<dbReference type="InterPro" id="IPR044791">
    <property type="entry name" value="Beta-glucanase/XTH"/>
</dbReference>
<organism evidence="4 5">
    <name type="scientific">Cylindrobasidium torrendii FP15055 ss-10</name>
    <dbReference type="NCBI Taxonomy" id="1314674"/>
    <lineage>
        <taxon>Eukaryota</taxon>
        <taxon>Fungi</taxon>
        <taxon>Dikarya</taxon>
        <taxon>Basidiomycota</taxon>
        <taxon>Agaricomycotina</taxon>
        <taxon>Agaricomycetes</taxon>
        <taxon>Agaricomycetidae</taxon>
        <taxon>Agaricales</taxon>
        <taxon>Marasmiineae</taxon>
        <taxon>Physalacriaceae</taxon>
        <taxon>Cylindrobasidium</taxon>
    </lineage>
</organism>
<dbReference type="InterPro" id="IPR013320">
    <property type="entry name" value="ConA-like_dom_sf"/>
</dbReference>
<reference evidence="4 5" key="1">
    <citation type="journal article" date="2015" name="Fungal Genet. Biol.">
        <title>Evolution of novel wood decay mechanisms in Agaricales revealed by the genome sequences of Fistulina hepatica and Cylindrobasidium torrendii.</title>
        <authorList>
            <person name="Floudas D."/>
            <person name="Held B.W."/>
            <person name="Riley R."/>
            <person name="Nagy L.G."/>
            <person name="Koehler G."/>
            <person name="Ransdell A.S."/>
            <person name="Younus H."/>
            <person name="Chow J."/>
            <person name="Chiniquy J."/>
            <person name="Lipzen A."/>
            <person name="Tritt A."/>
            <person name="Sun H."/>
            <person name="Haridas S."/>
            <person name="LaButti K."/>
            <person name="Ohm R.A."/>
            <person name="Kues U."/>
            <person name="Blanchette R.A."/>
            <person name="Grigoriev I.V."/>
            <person name="Minto R.E."/>
            <person name="Hibbett D.S."/>
        </authorList>
    </citation>
    <scope>NUCLEOTIDE SEQUENCE [LARGE SCALE GENOMIC DNA]</scope>
    <source>
        <strain evidence="4 5">FP15055 ss-10</strain>
    </source>
</reference>
<sequence length="140" mass="15644">MVSVGTSGDELDVEILGSDPYHWQTNMYAPPKAGAEPEYGVWSTIEDVRNVENVHRYFIDFDEDRIQWGVDGTIMRTLTKESTKRGGKYTYPSHEMRLQIALWDGSGAPGTSKWAGGPVDWTTTPYDVKAVVRSVVLECA</sequence>
<dbReference type="Pfam" id="PF00722">
    <property type="entry name" value="Glyco_hydro_16"/>
    <property type="match status" value="1"/>
</dbReference>